<dbReference type="PROSITE" id="PS51747">
    <property type="entry name" value="CYT_DCMP_DEAMINASES_2"/>
    <property type="match status" value="1"/>
</dbReference>
<dbReference type="Proteomes" id="UP001354931">
    <property type="component" value="Unassembled WGS sequence"/>
</dbReference>
<sequence>MTTTTAPSAQDETFLRTAIATAAKSRAAGNHPFGALLVLDGEQVLEAGNTVVSEGDATGHAETNLVRLATRTYDRDTLARATLYTSTEPCAMCAGAVYWSGIGRIAYALGEDELLALTGANPENPTMALPCRDVLAAGQRPVDVVGPCLHVEAAAVHAGFWA</sequence>
<accession>A0ABU6FIB6</accession>
<dbReference type="PANTHER" id="PTHR11079:SF179">
    <property type="entry name" value="TRNA(ADENINE(34)) DEAMINASE, CHLOROPLASTIC"/>
    <property type="match status" value="1"/>
</dbReference>
<protein>
    <submittedName>
        <fullName evidence="4">Nucleoside deaminase</fullName>
    </submittedName>
</protein>
<evidence type="ECO:0000313" key="5">
    <source>
        <dbReference type="Proteomes" id="UP001354931"/>
    </source>
</evidence>
<keyword evidence="5" id="KW-1185">Reference proteome</keyword>
<dbReference type="RefSeq" id="WP_326023518.1">
    <property type="nucleotide sequence ID" value="NZ_JAOZYC010000199.1"/>
</dbReference>
<comment type="caution">
    <text evidence="4">The sequence shown here is derived from an EMBL/GenBank/DDBJ whole genome shotgun (WGS) entry which is preliminary data.</text>
</comment>
<dbReference type="SUPFAM" id="SSF53927">
    <property type="entry name" value="Cytidine deaminase-like"/>
    <property type="match status" value="1"/>
</dbReference>
<evidence type="ECO:0000313" key="4">
    <source>
        <dbReference type="EMBL" id="MEB8343790.1"/>
    </source>
</evidence>
<dbReference type="InterPro" id="IPR016193">
    <property type="entry name" value="Cytidine_deaminase-like"/>
</dbReference>
<evidence type="ECO:0000256" key="1">
    <source>
        <dbReference type="ARBA" id="ARBA00022723"/>
    </source>
</evidence>
<dbReference type="InterPro" id="IPR002125">
    <property type="entry name" value="CMP_dCMP_dom"/>
</dbReference>
<reference evidence="4 5" key="1">
    <citation type="submission" date="2022-10" db="EMBL/GenBank/DDBJ databases">
        <authorList>
            <person name="Xie J."/>
            <person name="Shen N."/>
        </authorList>
    </citation>
    <scope>NUCLEOTIDE SEQUENCE [LARGE SCALE GENOMIC DNA]</scope>
    <source>
        <strain evidence="4 5">YIM65594</strain>
    </source>
</reference>
<dbReference type="Gene3D" id="3.40.140.10">
    <property type="entry name" value="Cytidine Deaminase, domain 2"/>
    <property type="match status" value="1"/>
</dbReference>
<dbReference type="CDD" id="cd01285">
    <property type="entry name" value="nucleoside_deaminase"/>
    <property type="match status" value="1"/>
</dbReference>
<dbReference type="PANTHER" id="PTHR11079">
    <property type="entry name" value="CYTOSINE DEAMINASE FAMILY MEMBER"/>
    <property type="match status" value="1"/>
</dbReference>
<keyword evidence="1" id="KW-0479">Metal-binding</keyword>
<gene>
    <name evidence="4" type="ORF">OKJ99_40545</name>
</gene>
<name>A0ABU6FIB6_9ACTN</name>
<keyword evidence="2" id="KW-0862">Zinc</keyword>
<dbReference type="Pfam" id="PF00383">
    <property type="entry name" value="dCMP_cyt_deam_1"/>
    <property type="match status" value="1"/>
</dbReference>
<organism evidence="4 5">
    <name type="scientific">Streptomyces endophyticus</name>
    <dbReference type="NCBI Taxonomy" id="714166"/>
    <lineage>
        <taxon>Bacteria</taxon>
        <taxon>Bacillati</taxon>
        <taxon>Actinomycetota</taxon>
        <taxon>Actinomycetes</taxon>
        <taxon>Kitasatosporales</taxon>
        <taxon>Streptomycetaceae</taxon>
        <taxon>Streptomyces</taxon>
    </lineage>
</organism>
<evidence type="ECO:0000256" key="2">
    <source>
        <dbReference type="ARBA" id="ARBA00022833"/>
    </source>
</evidence>
<dbReference type="PROSITE" id="PS00903">
    <property type="entry name" value="CYT_DCMP_DEAMINASES_1"/>
    <property type="match status" value="1"/>
</dbReference>
<proteinExistence type="predicted"/>
<dbReference type="InterPro" id="IPR016192">
    <property type="entry name" value="APOBEC/CMP_deaminase_Zn-bd"/>
</dbReference>
<feature type="domain" description="CMP/dCMP-type deaminase" evidence="3">
    <location>
        <begin position="9"/>
        <end position="123"/>
    </location>
</feature>
<dbReference type="EMBL" id="JAOZYC010000199">
    <property type="protein sequence ID" value="MEB8343790.1"/>
    <property type="molecule type" value="Genomic_DNA"/>
</dbReference>
<evidence type="ECO:0000259" key="3">
    <source>
        <dbReference type="PROSITE" id="PS51747"/>
    </source>
</evidence>